<name>A0A397JJ70_9GLOM</name>
<proteinExistence type="predicted"/>
<comment type="caution">
    <text evidence="1">The sequence shown here is derived from an EMBL/GenBank/DDBJ whole genome shotgun (WGS) entry which is preliminary data.</text>
</comment>
<evidence type="ECO:0000313" key="2">
    <source>
        <dbReference type="Proteomes" id="UP000266861"/>
    </source>
</evidence>
<dbReference type="Proteomes" id="UP000266861">
    <property type="component" value="Unassembled WGS sequence"/>
</dbReference>
<protein>
    <submittedName>
        <fullName evidence="1">Uncharacterized protein</fullName>
    </submittedName>
</protein>
<organism evidence="1 2">
    <name type="scientific">Diversispora epigaea</name>
    <dbReference type="NCBI Taxonomy" id="1348612"/>
    <lineage>
        <taxon>Eukaryota</taxon>
        <taxon>Fungi</taxon>
        <taxon>Fungi incertae sedis</taxon>
        <taxon>Mucoromycota</taxon>
        <taxon>Glomeromycotina</taxon>
        <taxon>Glomeromycetes</taxon>
        <taxon>Diversisporales</taxon>
        <taxon>Diversisporaceae</taxon>
        <taxon>Diversispora</taxon>
    </lineage>
</organism>
<dbReference type="EMBL" id="PQFF01000021">
    <property type="protein sequence ID" value="RHZ88419.1"/>
    <property type="molecule type" value="Genomic_DNA"/>
</dbReference>
<evidence type="ECO:0000313" key="1">
    <source>
        <dbReference type="EMBL" id="RHZ88419.1"/>
    </source>
</evidence>
<sequence>MSISSNSIVNPPPSIYGHTANLFNDYMIFHFEMIDIQLYTSQVYRYNIKKLDYPVILEMPGSKL</sequence>
<dbReference type="AlphaFoldDB" id="A0A397JJ70"/>
<gene>
    <name evidence="1" type="ORF">Glove_23g79</name>
</gene>
<reference evidence="1 2" key="1">
    <citation type="submission" date="2018-08" db="EMBL/GenBank/DDBJ databases">
        <title>Genome and evolution of the arbuscular mycorrhizal fungus Diversispora epigaea (formerly Glomus versiforme) and its bacterial endosymbionts.</title>
        <authorList>
            <person name="Sun X."/>
            <person name="Fei Z."/>
            <person name="Harrison M."/>
        </authorList>
    </citation>
    <scope>NUCLEOTIDE SEQUENCE [LARGE SCALE GENOMIC DNA]</scope>
    <source>
        <strain evidence="1 2">IT104</strain>
    </source>
</reference>
<accession>A0A397JJ70</accession>
<keyword evidence="2" id="KW-1185">Reference proteome</keyword>
<dbReference type="OrthoDB" id="10251809at2759"/>